<dbReference type="HOGENOM" id="CLU_100522_0_0_9"/>
<reference evidence="1 2" key="1">
    <citation type="submission" date="2007-09" db="EMBL/GenBank/DDBJ databases">
        <title>Draft genome sequence of Faecalibacterium prausnitzii M21/2.</title>
        <authorList>
            <person name="Sudarsanam P."/>
            <person name="Ley R."/>
            <person name="Guruge J."/>
            <person name="Turnbaugh P.J."/>
            <person name="Mahowald M."/>
            <person name="Liep D."/>
            <person name="Gordon J."/>
        </authorList>
    </citation>
    <scope>NUCLEOTIDE SEQUENCE [LARGE SCALE GENOMIC DNA]</scope>
    <source>
        <strain evidence="1 2">M21/2</strain>
    </source>
</reference>
<dbReference type="EMBL" id="ABED02000027">
    <property type="protein sequence ID" value="EDP21161.1"/>
    <property type="molecule type" value="Genomic_DNA"/>
</dbReference>
<evidence type="ECO:0000313" key="2">
    <source>
        <dbReference type="Proteomes" id="UP000005945"/>
    </source>
</evidence>
<name>A8SC69_9FIRM</name>
<proteinExistence type="predicted"/>
<reference evidence="1 2" key="2">
    <citation type="submission" date="2007-09" db="EMBL/GenBank/DDBJ databases">
        <authorList>
            <person name="Fulton L."/>
            <person name="Clifton S."/>
            <person name="Fulton B."/>
            <person name="Xu J."/>
            <person name="Minx P."/>
            <person name="Pepin K.H."/>
            <person name="Johnson M."/>
            <person name="Thiruvilangam P."/>
            <person name="Bhonagiri V."/>
            <person name="Nash W.E."/>
            <person name="Mardis E.R."/>
            <person name="Wilson R.K."/>
        </authorList>
    </citation>
    <scope>NUCLEOTIDE SEQUENCE [LARGE SCALE GENOMIC DNA]</scope>
    <source>
        <strain evidence="1 2">M21/2</strain>
    </source>
</reference>
<protein>
    <submittedName>
        <fullName evidence="1">Uncharacterized protein</fullName>
    </submittedName>
</protein>
<accession>A8SC69</accession>
<dbReference type="AlphaFoldDB" id="A8SC69"/>
<organism evidence="1 2">
    <name type="scientific">Faecalibacterium prausnitzii M21/2</name>
    <dbReference type="NCBI Taxonomy" id="411485"/>
    <lineage>
        <taxon>Bacteria</taxon>
        <taxon>Bacillati</taxon>
        <taxon>Bacillota</taxon>
        <taxon>Clostridia</taxon>
        <taxon>Eubacteriales</taxon>
        <taxon>Oscillospiraceae</taxon>
        <taxon>Faecalibacterium</taxon>
    </lineage>
</organism>
<evidence type="ECO:0000313" key="1">
    <source>
        <dbReference type="EMBL" id="EDP21161.1"/>
    </source>
</evidence>
<dbReference type="Proteomes" id="UP000005945">
    <property type="component" value="Unassembled WGS sequence"/>
</dbReference>
<comment type="caution">
    <text evidence="1">The sequence shown here is derived from an EMBL/GenBank/DDBJ whole genome shotgun (WGS) entry which is preliminary data.</text>
</comment>
<sequence length="254" mass="29577">MQCYISGVKGRLSMNEKYEKLFRFIVDTDKECSAELLHALKSLKANFDNALTITKKQIQLSTEKNSFDDISQIAESCQQISEISIRIENAIALMEVKPSNKEIVFEGNANIEKKISSRKPIDYADFDVDNMEPHTLDEDFEYKKICGFEINGIRFEVSSWQDALIQLCSYLYNIDGNKMLGFVDDPYFKRRKVSYFMKESVPRRNKIIPGTNLYVWVNNNANTLVRLMRDMLVRYLISPETMTLYLRRDLSSLH</sequence>
<gene>
    <name evidence="1" type="ORF">FAEPRAM212_01885</name>
</gene>